<evidence type="ECO:0000313" key="1">
    <source>
        <dbReference type="EMBL" id="CAE0401722.1"/>
    </source>
</evidence>
<dbReference type="EMBL" id="HBIM01000121">
    <property type="protein sequence ID" value="CAE0401722.1"/>
    <property type="molecule type" value="Transcribed_RNA"/>
</dbReference>
<name>A0A7S3KX36_9STRA</name>
<organism evidence="1">
    <name type="scientific">Amphora coffeiformis</name>
    <dbReference type="NCBI Taxonomy" id="265554"/>
    <lineage>
        <taxon>Eukaryota</taxon>
        <taxon>Sar</taxon>
        <taxon>Stramenopiles</taxon>
        <taxon>Ochrophyta</taxon>
        <taxon>Bacillariophyta</taxon>
        <taxon>Bacillariophyceae</taxon>
        <taxon>Bacillariophycidae</taxon>
        <taxon>Thalassiophysales</taxon>
        <taxon>Catenulaceae</taxon>
        <taxon>Amphora</taxon>
    </lineage>
</organism>
<dbReference type="AlphaFoldDB" id="A0A7S3KX36"/>
<sequence length="139" mass="15079">MEEKGLELGKRTTVDVAVGDTRIKLGQGGYAGCALASAVLGEGTYTCDAKGNVTFKWVRSLEYKDNAWKTGDPASLISTISLADASVGPVKPEETPETLWGKDIPEPQEAFEANKFDMRRVVLSHHQMRRGRAPANGEK</sequence>
<accession>A0A7S3KX36</accession>
<reference evidence="1" key="1">
    <citation type="submission" date="2021-01" db="EMBL/GenBank/DDBJ databases">
        <authorList>
            <person name="Corre E."/>
            <person name="Pelletier E."/>
            <person name="Niang G."/>
            <person name="Scheremetjew M."/>
            <person name="Finn R."/>
            <person name="Kale V."/>
            <person name="Holt S."/>
            <person name="Cochrane G."/>
            <person name="Meng A."/>
            <person name="Brown T."/>
            <person name="Cohen L."/>
        </authorList>
    </citation>
    <scope>NUCLEOTIDE SEQUENCE</scope>
    <source>
        <strain evidence="1">CCMP127</strain>
    </source>
</reference>
<proteinExistence type="predicted"/>
<gene>
    <name evidence="1" type="ORF">ACOF00016_LOCUS105</name>
</gene>
<protein>
    <submittedName>
        <fullName evidence="1">Uncharacterized protein</fullName>
    </submittedName>
</protein>